<gene>
    <name evidence="2" type="ORF">WDJ61_11515</name>
</gene>
<keyword evidence="3" id="KW-1185">Reference proteome</keyword>
<dbReference type="Pfam" id="PF19474">
    <property type="entry name" value="DUF6011"/>
    <property type="match status" value="1"/>
</dbReference>
<name>A0ABZ2N3D2_9BACI</name>
<dbReference type="RefSeq" id="WP_338749842.1">
    <property type="nucleotide sequence ID" value="NZ_CP147404.1"/>
</dbReference>
<accession>A0ABZ2N3D2</accession>
<evidence type="ECO:0000256" key="1">
    <source>
        <dbReference type="SAM" id="MobiDB-lite"/>
    </source>
</evidence>
<feature type="compositionally biased region" description="Polar residues" evidence="1">
    <location>
        <begin position="38"/>
        <end position="52"/>
    </location>
</feature>
<organism evidence="2 3">
    <name type="scientific">Bacillus kandeliae</name>
    <dbReference type="NCBI Taxonomy" id="3129297"/>
    <lineage>
        <taxon>Bacteria</taxon>
        <taxon>Bacillati</taxon>
        <taxon>Bacillota</taxon>
        <taxon>Bacilli</taxon>
        <taxon>Bacillales</taxon>
        <taxon>Bacillaceae</taxon>
        <taxon>Bacillus</taxon>
    </lineage>
</organism>
<dbReference type="InterPro" id="IPR046053">
    <property type="entry name" value="DUF6011"/>
</dbReference>
<reference evidence="2 3" key="1">
    <citation type="submission" date="2024-02" db="EMBL/GenBank/DDBJ databases">
        <title>Seven novel Bacillus-like species.</title>
        <authorList>
            <person name="Liu G."/>
        </authorList>
    </citation>
    <scope>NUCLEOTIDE SEQUENCE [LARGE SCALE GENOMIC DNA]</scope>
    <source>
        <strain evidence="2 3">FJAT-52991</strain>
    </source>
</reference>
<feature type="region of interest" description="Disordered" evidence="1">
    <location>
        <begin position="31"/>
        <end position="52"/>
    </location>
</feature>
<dbReference type="EMBL" id="CP147404">
    <property type="protein sequence ID" value="WXB91895.1"/>
    <property type="molecule type" value="Genomic_DNA"/>
</dbReference>
<evidence type="ECO:0000313" key="2">
    <source>
        <dbReference type="EMBL" id="WXB91895.1"/>
    </source>
</evidence>
<protein>
    <submittedName>
        <fullName evidence="2">DUF6011 domain-containing protein</fullName>
    </submittedName>
</protein>
<sequence length="52" mass="5695">MICPVCNRPLKSKESIAKGIGPVCETKIKDHANEPLEGQTSIDDYLQGTHND</sequence>
<dbReference type="Proteomes" id="UP001387364">
    <property type="component" value="Chromosome"/>
</dbReference>
<evidence type="ECO:0000313" key="3">
    <source>
        <dbReference type="Proteomes" id="UP001387364"/>
    </source>
</evidence>
<proteinExistence type="predicted"/>